<gene>
    <name evidence="1" type="ORF">ALEPTO_LOCUS14390</name>
</gene>
<organism evidence="1 2">
    <name type="scientific">Ambispora leptoticha</name>
    <dbReference type="NCBI Taxonomy" id="144679"/>
    <lineage>
        <taxon>Eukaryota</taxon>
        <taxon>Fungi</taxon>
        <taxon>Fungi incertae sedis</taxon>
        <taxon>Mucoromycota</taxon>
        <taxon>Glomeromycotina</taxon>
        <taxon>Glomeromycetes</taxon>
        <taxon>Archaeosporales</taxon>
        <taxon>Ambisporaceae</taxon>
        <taxon>Ambispora</taxon>
    </lineage>
</organism>
<dbReference type="Proteomes" id="UP000789508">
    <property type="component" value="Unassembled WGS sequence"/>
</dbReference>
<evidence type="ECO:0000313" key="2">
    <source>
        <dbReference type="Proteomes" id="UP000789508"/>
    </source>
</evidence>
<name>A0A9N9JCH9_9GLOM</name>
<accession>A0A9N9JCH9</accession>
<feature type="non-terminal residue" evidence="1">
    <location>
        <position position="59"/>
    </location>
</feature>
<protein>
    <submittedName>
        <fullName evidence="1">9850_t:CDS:1</fullName>
    </submittedName>
</protein>
<dbReference type="EMBL" id="CAJVPS010055501">
    <property type="protein sequence ID" value="CAG8775725.1"/>
    <property type="molecule type" value="Genomic_DNA"/>
</dbReference>
<reference evidence="1" key="1">
    <citation type="submission" date="2021-06" db="EMBL/GenBank/DDBJ databases">
        <authorList>
            <person name="Kallberg Y."/>
            <person name="Tangrot J."/>
            <person name="Rosling A."/>
        </authorList>
    </citation>
    <scope>NUCLEOTIDE SEQUENCE</scope>
    <source>
        <strain evidence="1">FL130A</strain>
    </source>
</reference>
<sequence>MAPRAAAWGTLPYVSSSLNKVDPSENKNCTRKLIIFLRLLEGSSLHSILNTSLTIILLL</sequence>
<evidence type="ECO:0000313" key="1">
    <source>
        <dbReference type="EMBL" id="CAG8775725.1"/>
    </source>
</evidence>
<proteinExistence type="predicted"/>
<comment type="caution">
    <text evidence="1">The sequence shown here is derived from an EMBL/GenBank/DDBJ whole genome shotgun (WGS) entry which is preliminary data.</text>
</comment>
<dbReference type="AlphaFoldDB" id="A0A9N9JCH9"/>
<keyword evidence="2" id="KW-1185">Reference proteome</keyword>